<dbReference type="AlphaFoldDB" id="A0AAD7N9S4"/>
<dbReference type="Proteomes" id="UP001215598">
    <property type="component" value="Unassembled WGS sequence"/>
</dbReference>
<comment type="caution">
    <text evidence="1">The sequence shown here is derived from an EMBL/GenBank/DDBJ whole genome shotgun (WGS) entry which is preliminary data.</text>
</comment>
<reference evidence="1" key="1">
    <citation type="submission" date="2023-03" db="EMBL/GenBank/DDBJ databases">
        <title>Massive genome expansion in bonnet fungi (Mycena s.s.) driven by repeated elements and novel gene families across ecological guilds.</title>
        <authorList>
            <consortium name="Lawrence Berkeley National Laboratory"/>
            <person name="Harder C.B."/>
            <person name="Miyauchi S."/>
            <person name="Viragh M."/>
            <person name="Kuo A."/>
            <person name="Thoen E."/>
            <person name="Andreopoulos B."/>
            <person name="Lu D."/>
            <person name="Skrede I."/>
            <person name="Drula E."/>
            <person name="Henrissat B."/>
            <person name="Morin E."/>
            <person name="Kohler A."/>
            <person name="Barry K."/>
            <person name="LaButti K."/>
            <person name="Morin E."/>
            <person name="Salamov A."/>
            <person name="Lipzen A."/>
            <person name="Mereny Z."/>
            <person name="Hegedus B."/>
            <person name="Baldrian P."/>
            <person name="Stursova M."/>
            <person name="Weitz H."/>
            <person name="Taylor A."/>
            <person name="Grigoriev I.V."/>
            <person name="Nagy L.G."/>
            <person name="Martin F."/>
            <person name="Kauserud H."/>
        </authorList>
    </citation>
    <scope>NUCLEOTIDE SEQUENCE</scope>
    <source>
        <strain evidence="1">CBHHK182m</strain>
    </source>
</reference>
<evidence type="ECO:0000313" key="2">
    <source>
        <dbReference type="Proteomes" id="UP001215598"/>
    </source>
</evidence>
<feature type="non-terminal residue" evidence="1">
    <location>
        <position position="75"/>
    </location>
</feature>
<proteinExistence type="predicted"/>
<sequence>LRSGEPPAENEIHNRWVQTINERLEIDISLTNEMKFGKQYSLKPAVVLETWRGTLENEGNMPRNWLRQPEVLVGI</sequence>
<keyword evidence="2" id="KW-1185">Reference proteome</keyword>
<gene>
    <name evidence="1" type="ORF">B0H16DRAFT_1233857</name>
</gene>
<organism evidence="1 2">
    <name type="scientific">Mycena metata</name>
    <dbReference type="NCBI Taxonomy" id="1033252"/>
    <lineage>
        <taxon>Eukaryota</taxon>
        <taxon>Fungi</taxon>
        <taxon>Dikarya</taxon>
        <taxon>Basidiomycota</taxon>
        <taxon>Agaricomycotina</taxon>
        <taxon>Agaricomycetes</taxon>
        <taxon>Agaricomycetidae</taxon>
        <taxon>Agaricales</taxon>
        <taxon>Marasmiineae</taxon>
        <taxon>Mycenaceae</taxon>
        <taxon>Mycena</taxon>
    </lineage>
</organism>
<evidence type="ECO:0000313" key="1">
    <source>
        <dbReference type="EMBL" id="KAJ7750639.1"/>
    </source>
</evidence>
<dbReference type="EMBL" id="JARKIB010000065">
    <property type="protein sequence ID" value="KAJ7750639.1"/>
    <property type="molecule type" value="Genomic_DNA"/>
</dbReference>
<feature type="non-terminal residue" evidence="1">
    <location>
        <position position="1"/>
    </location>
</feature>
<name>A0AAD7N9S4_9AGAR</name>
<accession>A0AAD7N9S4</accession>
<protein>
    <submittedName>
        <fullName evidence="1">Uncharacterized protein</fullName>
    </submittedName>
</protein>